<dbReference type="Pfam" id="PF00528">
    <property type="entry name" value="BPD_transp_1"/>
    <property type="match status" value="1"/>
</dbReference>
<dbReference type="InterPro" id="IPR010065">
    <property type="entry name" value="AA_ABC_transptr_permease_3TM"/>
</dbReference>
<dbReference type="CDD" id="cd06261">
    <property type="entry name" value="TM_PBP2"/>
    <property type="match status" value="1"/>
</dbReference>
<evidence type="ECO:0000256" key="8">
    <source>
        <dbReference type="ARBA" id="ARBA00023112"/>
    </source>
</evidence>
<evidence type="ECO:0000256" key="7">
    <source>
        <dbReference type="ARBA" id="ARBA00022989"/>
    </source>
</evidence>
<proteinExistence type="inferred from homology"/>
<feature type="transmembrane region" description="Helical" evidence="10">
    <location>
        <begin position="20"/>
        <end position="41"/>
    </location>
</feature>
<keyword evidence="2 10" id="KW-0813">Transport</keyword>
<keyword evidence="6" id="KW-0029">Amino-acid transport</keyword>
<dbReference type="GO" id="GO:0006865">
    <property type="term" value="P:amino acid transport"/>
    <property type="evidence" value="ECO:0007669"/>
    <property type="project" value="UniProtKB-KW"/>
</dbReference>
<evidence type="ECO:0000313" key="13">
    <source>
        <dbReference type="Proteomes" id="UP000240717"/>
    </source>
</evidence>
<dbReference type="EMBL" id="PZEV01000006">
    <property type="protein sequence ID" value="PTI52065.1"/>
    <property type="molecule type" value="Genomic_DNA"/>
</dbReference>
<keyword evidence="3" id="KW-1003">Cell membrane</keyword>
<evidence type="ECO:0000256" key="3">
    <source>
        <dbReference type="ARBA" id="ARBA00022475"/>
    </source>
</evidence>
<protein>
    <submittedName>
        <fullName evidence="12">ABC transporter permease</fullName>
    </submittedName>
</protein>
<dbReference type="PROSITE" id="PS50928">
    <property type="entry name" value="ABC_TM1"/>
    <property type="match status" value="1"/>
</dbReference>
<evidence type="ECO:0000256" key="10">
    <source>
        <dbReference type="RuleBase" id="RU363032"/>
    </source>
</evidence>
<dbReference type="InterPro" id="IPR043429">
    <property type="entry name" value="ArtM/GltK/GlnP/TcyL/YhdX-like"/>
</dbReference>
<feature type="transmembrane region" description="Helical" evidence="10">
    <location>
        <begin position="62"/>
        <end position="81"/>
    </location>
</feature>
<evidence type="ECO:0000313" key="12">
    <source>
        <dbReference type="EMBL" id="PTI52065.1"/>
    </source>
</evidence>
<dbReference type="Proteomes" id="UP000240717">
    <property type="component" value="Unassembled WGS sequence"/>
</dbReference>
<comment type="caution">
    <text evidence="12">The sequence shown here is derived from an EMBL/GenBank/DDBJ whole genome shotgun (WGS) entry which is preliminary data.</text>
</comment>
<comment type="similarity">
    <text evidence="10">Belongs to the binding-protein-dependent transport system permease family.</text>
</comment>
<reference evidence="12 13" key="1">
    <citation type="journal article" date="2016" name="Front. Microbiol.">
        <title>Comprehensive Phylogenetic Analysis of Bovine Non-aureus Staphylococci Species Based on Whole-Genome Sequencing.</title>
        <authorList>
            <person name="Naushad S."/>
            <person name="Barkema H.W."/>
            <person name="Luby C."/>
            <person name="Condas L.A."/>
            <person name="Nobrega D.B."/>
            <person name="Carson D.A."/>
            <person name="De Buck J."/>
        </authorList>
    </citation>
    <scope>NUCLEOTIDE SEQUENCE [LARGE SCALE GENOMIC DNA]</scope>
    <source>
        <strain evidence="12 13">SNUC 2993</strain>
    </source>
</reference>
<dbReference type="InterPro" id="IPR035906">
    <property type="entry name" value="MetI-like_sf"/>
</dbReference>
<dbReference type="STRING" id="1194526.A284_03125"/>
<dbReference type="PANTHER" id="PTHR30614">
    <property type="entry name" value="MEMBRANE COMPONENT OF AMINO ACID ABC TRANSPORTER"/>
    <property type="match status" value="1"/>
</dbReference>
<name>A0A2T4Q2L1_STAWA</name>
<evidence type="ECO:0000256" key="2">
    <source>
        <dbReference type="ARBA" id="ARBA00022448"/>
    </source>
</evidence>
<keyword evidence="9 10" id="KW-0472">Membrane</keyword>
<evidence type="ECO:0000256" key="1">
    <source>
        <dbReference type="ARBA" id="ARBA00004651"/>
    </source>
</evidence>
<dbReference type="Gene3D" id="1.10.3720.10">
    <property type="entry name" value="MetI-like"/>
    <property type="match status" value="1"/>
</dbReference>
<dbReference type="InterPro" id="IPR000515">
    <property type="entry name" value="MetI-like"/>
</dbReference>
<dbReference type="RefSeq" id="WP_107533120.1">
    <property type="nucleotide sequence ID" value="NZ_PZEV01000006.1"/>
</dbReference>
<dbReference type="SUPFAM" id="SSF161098">
    <property type="entry name" value="MetI-like"/>
    <property type="match status" value="1"/>
</dbReference>
<keyword evidence="8" id="KW-0406">Ion transport</keyword>
<feature type="domain" description="ABC transmembrane type-1" evidence="11">
    <location>
        <begin position="15"/>
        <end position="216"/>
    </location>
</feature>
<keyword evidence="8" id="KW-0921">Nickel transport</keyword>
<organism evidence="12 13">
    <name type="scientific">Staphylococcus warneri</name>
    <dbReference type="NCBI Taxonomy" id="1292"/>
    <lineage>
        <taxon>Bacteria</taxon>
        <taxon>Bacillati</taxon>
        <taxon>Bacillota</taxon>
        <taxon>Bacilli</taxon>
        <taxon>Bacillales</taxon>
        <taxon>Staphylococcaceae</taxon>
        <taxon>Staphylococcus</taxon>
    </lineage>
</organism>
<evidence type="ECO:0000256" key="5">
    <source>
        <dbReference type="ARBA" id="ARBA00022692"/>
    </source>
</evidence>
<dbReference type="GO" id="GO:0043190">
    <property type="term" value="C:ATP-binding cassette (ABC) transporter complex"/>
    <property type="evidence" value="ECO:0007669"/>
    <property type="project" value="InterPro"/>
</dbReference>
<dbReference type="GO" id="GO:0022857">
    <property type="term" value="F:transmembrane transporter activity"/>
    <property type="evidence" value="ECO:0007669"/>
    <property type="project" value="InterPro"/>
</dbReference>
<evidence type="ECO:0000256" key="6">
    <source>
        <dbReference type="ARBA" id="ARBA00022970"/>
    </source>
</evidence>
<keyword evidence="5 10" id="KW-0812">Transmembrane</keyword>
<comment type="subcellular location">
    <subcellularLocation>
        <location evidence="1 10">Cell membrane</location>
        <topology evidence="1 10">Multi-pass membrane protein</topology>
    </subcellularLocation>
</comment>
<evidence type="ECO:0000256" key="4">
    <source>
        <dbReference type="ARBA" id="ARBA00022596"/>
    </source>
</evidence>
<dbReference type="NCBIfam" id="TIGR01726">
    <property type="entry name" value="HEQRo_perm_3TM"/>
    <property type="match status" value="1"/>
</dbReference>
<dbReference type="GO" id="GO:0015675">
    <property type="term" value="P:nickel cation transport"/>
    <property type="evidence" value="ECO:0007669"/>
    <property type="project" value="UniProtKB-KW"/>
</dbReference>
<evidence type="ECO:0000259" key="11">
    <source>
        <dbReference type="PROSITE" id="PS50928"/>
    </source>
</evidence>
<dbReference type="AlphaFoldDB" id="A0A2T4Q2L1"/>
<sequence length="229" mass="25730">MTFIFHTIIEVLKGVPNTLAVTLIAMCVGILIGSIFALIRLHQIPVLSQFVVIYNSFFRSTPLIVQLFVFYYGVPAFILWFNAICHTSMNPDMFPPLLIAAITFSLHATAYLSESIKGGLLSVDTKQIEAAQTVGLSKWNVYRRIVFPQAFGYALPNIENQFIMLLKGTSLAFAVQVTEIMAISTEMANEGYQFVPVYTVAAIFYWALAIIIELIFHKLEHHTTHYLVS</sequence>
<gene>
    <name evidence="12" type="ORF">BU085_03150</name>
</gene>
<feature type="transmembrane region" description="Helical" evidence="10">
    <location>
        <begin position="195"/>
        <end position="216"/>
    </location>
</feature>
<dbReference type="PANTHER" id="PTHR30614:SF0">
    <property type="entry name" value="L-CYSTINE TRANSPORT SYSTEM PERMEASE PROTEIN TCYL"/>
    <property type="match status" value="1"/>
</dbReference>
<keyword evidence="7 10" id="KW-1133">Transmembrane helix</keyword>
<accession>A0A2T4Q2L1</accession>
<keyword evidence="4" id="KW-0533">Nickel</keyword>
<evidence type="ECO:0000256" key="9">
    <source>
        <dbReference type="ARBA" id="ARBA00023136"/>
    </source>
</evidence>